<evidence type="ECO:0000256" key="2">
    <source>
        <dbReference type="ARBA" id="ARBA00009533"/>
    </source>
</evidence>
<evidence type="ECO:0000313" key="8">
    <source>
        <dbReference type="EMBL" id="KAG2591986.1"/>
    </source>
</evidence>
<name>A0A8T0S5F5_PANVG</name>
<dbReference type="Gene3D" id="1.20.1340.10">
    <property type="entry name" value="dopa decarboxylase, N-terminal domain"/>
    <property type="match status" value="1"/>
</dbReference>
<comment type="similarity">
    <text evidence="2 7">Belongs to the group II decarboxylase family.</text>
</comment>
<dbReference type="EMBL" id="CM029046">
    <property type="protein sequence ID" value="KAG2591986.1"/>
    <property type="molecule type" value="Genomic_DNA"/>
</dbReference>
<dbReference type="InterPro" id="IPR015424">
    <property type="entry name" value="PyrdxlP-dep_Trfase"/>
</dbReference>
<dbReference type="PANTHER" id="PTHR11999">
    <property type="entry name" value="GROUP II PYRIDOXAL-5-PHOSPHATE DECARBOXYLASE"/>
    <property type="match status" value="1"/>
</dbReference>
<dbReference type="GO" id="GO:0005737">
    <property type="term" value="C:cytoplasm"/>
    <property type="evidence" value="ECO:0007669"/>
    <property type="project" value="TreeGrafter"/>
</dbReference>
<dbReference type="InterPro" id="IPR015422">
    <property type="entry name" value="PyrdxlP-dep_Trfase_small"/>
</dbReference>
<comment type="cofactor">
    <cofactor evidence="1 6 7">
        <name>pyridoxal 5'-phosphate</name>
        <dbReference type="ChEBI" id="CHEBI:597326"/>
    </cofactor>
</comment>
<keyword evidence="5 7" id="KW-0456">Lyase</keyword>
<dbReference type="InterPro" id="IPR002129">
    <property type="entry name" value="PyrdxlP-dep_de-COase"/>
</dbReference>
<keyword evidence="3" id="KW-0210">Decarboxylase</keyword>
<gene>
    <name evidence="8" type="ORF">PVAP13_5NG517700</name>
</gene>
<dbReference type="GO" id="GO:0019752">
    <property type="term" value="P:carboxylic acid metabolic process"/>
    <property type="evidence" value="ECO:0007669"/>
    <property type="project" value="InterPro"/>
</dbReference>
<dbReference type="PRINTS" id="PR00800">
    <property type="entry name" value="YHDCRBOXLASE"/>
</dbReference>
<reference evidence="8" key="1">
    <citation type="submission" date="2020-05" db="EMBL/GenBank/DDBJ databases">
        <title>WGS assembly of Panicum virgatum.</title>
        <authorList>
            <person name="Lovell J.T."/>
            <person name="Jenkins J."/>
            <person name="Shu S."/>
            <person name="Juenger T.E."/>
            <person name="Schmutz J."/>
        </authorList>
    </citation>
    <scope>NUCLEOTIDE SEQUENCE</scope>
    <source>
        <strain evidence="8">AP13</strain>
    </source>
</reference>
<keyword evidence="9" id="KW-1185">Reference proteome</keyword>
<evidence type="ECO:0000256" key="5">
    <source>
        <dbReference type="ARBA" id="ARBA00023239"/>
    </source>
</evidence>
<dbReference type="InterPro" id="IPR010977">
    <property type="entry name" value="Aromatic_deC"/>
</dbReference>
<dbReference type="SUPFAM" id="SSF53383">
    <property type="entry name" value="PLP-dependent transferases"/>
    <property type="match status" value="1"/>
</dbReference>
<accession>A0A8T0S5F5</accession>
<keyword evidence="4 6" id="KW-0663">Pyridoxal phosphate</keyword>
<dbReference type="AlphaFoldDB" id="A0A8T0S5F5"/>
<evidence type="ECO:0000256" key="3">
    <source>
        <dbReference type="ARBA" id="ARBA00022793"/>
    </source>
</evidence>
<evidence type="ECO:0000313" key="9">
    <source>
        <dbReference type="Proteomes" id="UP000823388"/>
    </source>
</evidence>
<evidence type="ECO:0000256" key="1">
    <source>
        <dbReference type="ARBA" id="ARBA00001933"/>
    </source>
</evidence>
<dbReference type="InterPro" id="IPR015421">
    <property type="entry name" value="PyrdxlP-dep_Trfase_major"/>
</dbReference>
<evidence type="ECO:0000256" key="7">
    <source>
        <dbReference type="RuleBase" id="RU000382"/>
    </source>
</evidence>
<dbReference type="GO" id="GO:0030170">
    <property type="term" value="F:pyridoxal phosphate binding"/>
    <property type="evidence" value="ECO:0007669"/>
    <property type="project" value="InterPro"/>
</dbReference>
<dbReference type="Pfam" id="PF00282">
    <property type="entry name" value="Pyridoxal_deC"/>
    <property type="match status" value="1"/>
</dbReference>
<proteinExistence type="inferred from homology"/>
<dbReference type="PANTHER" id="PTHR11999:SF96">
    <property type="entry name" value="TYROSINE DECARBOXYLASE"/>
    <property type="match status" value="1"/>
</dbReference>
<sequence length="592" mass="64252">MSPPVAGLGLDKVRLIGHWSIVSPAPVLQVVHSPVSAHMAPPAQCHVDTSNGVHHNGGDAVPVETETAVPQPPLQGSRQLDAEEFRRQGHQVVDFIADYYARMGDYPVHPGVTPGFLRRQLPSEAPPRPEPGAFAAALRDVRDLVLPGMTHWQSPRHFAHFPASSSTVGALGEALAAGINAVPFTWAASPAATELEMVVVDWLGKALHLPEGLLFRGGGGGTLLGTSCEAILCALVAARERKLAEVGATRIGDLVVYCSDQTHFAFRKAARIAGIRRDRCREVATRRDDMFALSPTELRAAMRADVDAGLVPLFLCATIGTTQTTAVDPVRELCAVAAAHGVWVHVDAAYAGSALVCPEFRHVMRGGEAVDSFSMNAHKWLLANTDCCALWARAPSLLTAALGTEQESYYILRDAAAEGHDVVDYKDWSVTLTRRFRALKLWLVLRCYGVEGLRDHIRAHVRMAASFEGMVRADARFEVVAPRQFALVCFRLRSPEKLGGEKTANELNSRLLEEVNGTSSGPYMSSAKVGGVYMLRCAIGSTLTEERHVRDAWKVVQDRAASLLRKINGDNLRRARLSSELSELDPSLINLL</sequence>
<evidence type="ECO:0000256" key="4">
    <source>
        <dbReference type="ARBA" id="ARBA00022898"/>
    </source>
</evidence>
<dbReference type="Gene3D" id="3.40.640.10">
    <property type="entry name" value="Type I PLP-dependent aspartate aminotransferase-like (Major domain)"/>
    <property type="match status" value="1"/>
</dbReference>
<dbReference type="Gene3D" id="3.90.1150.10">
    <property type="entry name" value="Aspartate Aminotransferase, domain 1"/>
    <property type="match status" value="1"/>
</dbReference>
<organism evidence="8 9">
    <name type="scientific">Panicum virgatum</name>
    <name type="common">Blackwell switchgrass</name>
    <dbReference type="NCBI Taxonomy" id="38727"/>
    <lineage>
        <taxon>Eukaryota</taxon>
        <taxon>Viridiplantae</taxon>
        <taxon>Streptophyta</taxon>
        <taxon>Embryophyta</taxon>
        <taxon>Tracheophyta</taxon>
        <taxon>Spermatophyta</taxon>
        <taxon>Magnoliopsida</taxon>
        <taxon>Liliopsida</taxon>
        <taxon>Poales</taxon>
        <taxon>Poaceae</taxon>
        <taxon>PACMAD clade</taxon>
        <taxon>Panicoideae</taxon>
        <taxon>Panicodae</taxon>
        <taxon>Paniceae</taxon>
        <taxon>Panicinae</taxon>
        <taxon>Panicum</taxon>
        <taxon>Panicum sect. Hiantes</taxon>
    </lineage>
</organism>
<dbReference type="GO" id="GO:0016831">
    <property type="term" value="F:carboxy-lyase activity"/>
    <property type="evidence" value="ECO:0007669"/>
    <property type="project" value="UniProtKB-KW"/>
</dbReference>
<dbReference type="Proteomes" id="UP000823388">
    <property type="component" value="Chromosome 5N"/>
</dbReference>
<evidence type="ECO:0000256" key="6">
    <source>
        <dbReference type="PIRSR" id="PIRSR602129-50"/>
    </source>
</evidence>
<protein>
    <submittedName>
        <fullName evidence="8">Uncharacterized protein</fullName>
    </submittedName>
</protein>
<dbReference type="GO" id="GO:0006520">
    <property type="term" value="P:amino acid metabolic process"/>
    <property type="evidence" value="ECO:0007669"/>
    <property type="project" value="InterPro"/>
</dbReference>
<comment type="caution">
    <text evidence="8">The sequence shown here is derived from an EMBL/GenBank/DDBJ whole genome shotgun (WGS) entry which is preliminary data.</text>
</comment>
<feature type="modified residue" description="N6-(pyridoxal phosphate)lysine" evidence="6">
    <location>
        <position position="379"/>
    </location>
</feature>
<dbReference type="FunFam" id="3.90.1150.10:FF:000018">
    <property type="entry name" value="Histidine decarboxylase"/>
    <property type="match status" value="1"/>
</dbReference>